<dbReference type="Gramene" id="rna-AYBTSS11_LOCUS13550">
    <property type="protein sequence ID" value="CAJ1949096.1"/>
    <property type="gene ID" value="gene-AYBTSS11_LOCUS13550"/>
</dbReference>
<dbReference type="AlphaFoldDB" id="A0AA86VIV5"/>
<reference evidence="1" key="1">
    <citation type="submission" date="2023-10" db="EMBL/GenBank/DDBJ databases">
        <authorList>
            <person name="Domelevo Entfellner J.-B."/>
        </authorList>
    </citation>
    <scope>NUCLEOTIDE SEQUENCE</scope>
</reference>
<accession>A0AA86VIV5</accession>
<dbReference type="Proteomes" id="UP001189624">
    <property type="component" value="Chromosome 4"/>
</dbReference>
<name>A0AA86VIV5_9FABA</name>
<organism evidence="1 2">
    <name type="scientific">Sphenostylis stenocarpa</name>
    <dbReference type="NCBI Taxonomy" id="92480"/>
    <lineage>
        <taxon>Eukaryota</taxon>
        <taxon>Viridiplantae</taxon>
        <taxon>Streptophyta</taxon>
        <taxon>Embryophyta</taxon>
        <taxon>Tracheophyta</taxon>
        <taxon>Spermatophyta</taxon>
        <taxon>Magnoliopsida</taxon>
        <taxon>eudicotyledons</taxon>
        <taxon>Gunneridae</taxon>
        <taxon>Pentapetalae</taxon>
        <taxon>rosids</taxon>
        <taxon>fabids</taxon>
        <taxon>Fabales</taxon>
        <taxon>Fabaceae</taxon>
        <taxon>Papilionoideae</taxon>
        <taxon>50 kb inversion clade</taxon>
        <taxon>NPAAA clade</taxon>
        <taxon>indigoferoid/millettioid clade</taxon>
        <taxon>Phaseoleae</taxon>
        <taxon>Sphenostylis</taxon>
    </lineage>
</organism>
<keyword evidence="2" id="KW-1185">Reference proteome</keyword>
<dbReference type="EMBL" id="OY731401">
    <property type="protein sequence ID" value="CAJ1949096.1"/>
    <property type="molecule type" value="Genomic_DNA"/>
</dbReference>
<protein>
    <submittedName>
        <fullName evidence="1">Uncharacterized protein</fullName>
    </submittedName>
</protein>
<sequence>MALVRKIRDTCENIEGHAKITPDFERIPSYILRKANQNLRTNKSCHHPHCCLGSDNSDIYAFWLDCNIDYPHEGYYQIAQLFALR</sequence>
<evidence type="ECO:0000313" key="2">
    <source>
        <dbReference type="Proteomes" id="UP001189624"/>
    </source>
</evidence>
<gene>
    <name evidence="1" type="ORF">AYBTSS11_LOCUS13550</name>
</gene>
<evidence type="ECO:0000313" key="1">
    <source>
        <dbReference type="EMBL" id="CAJ1949096.1"/>
    </source>
</evidence>
<feature type="non-terminal residue" evidence="1">
    <location>
        <position position="85"/>
    </location>
</feature>
<proteinExistence type="predicted"/>